<accession>A0A2P2QY29</accession>
<evidence type="ECO:0000313" key="1">
    <source>
        <dbReference type="EMBL" id="MBX71873.1"/>
    </source>
</evidence>
<reference evidence="1" key="1">
    <citation type="submission" date="2018-02" db="EMBL/GenBank/DDBJ databases">
        <title>Rhizophora mucronata_Transcriptome.</title>
        <authorList>
            <person name="Meera S.P."/>
            <person name="Sreeshan A."/>
            <person name="Augustine A."/>
        </authorList>
    </citation>
    <scope>NUCLEOTIDE SEQUENCE</scope>
    <source>
        <tissue evidence="1">Leaf</tissue>
    </source>
</reference>
<organism evidence="1">
    <name type="scientific">Rhizophora mucronata</name>
    <name type="common">Asiatic mangrove</name>
    <dbReference type="NCBI Taxonomy" id="61149"/>
    <lineage>
        <taxon>Eukaryota</taxon>
        <taxon>Viridiplantae</taxon>
        <taxon>Streptophyta</taxon>
        <taxon>Embryophyta</taxon>
        <taxon>Tracheophyta</taxon>
        <taxon>Spermatophyta</taxon>
        <taxon>Magnoliopsida</taxon>
        <taxon>eudicotyledons</taxon>
        <taxon>Gunneridae</taxon>
        <taxon>Pentapetalae</taxon>
        <taxon>rosids</taxon>
        <taxon>fabids</taxon>
        <taxon>Malpighiales</taxon>
        <taxon>Rhizophoraceae</taxon>
        <taxon>Rhizophora</taxon>
    </lineage>
</organism>
<sequence length="69" mass="8133">MKYLSEDILFLIWVLEIFQLSKKTVDLHLLLVFLVLHLARHKRFCTCNAIEVRPNQELVSSMFEPCLVS</sequence>
<proteinExistence type="predicted"/>
<dbReference type="EMBL" id="GGEC01091389">
    <property type="protein sequence ID" value="MBX71873.1"/>
    <property type="molecule type" value="Transcribed_RNA"/>
</dbReference>
<protein>
    <submittedName>
        <fullName evidence="1">Uncharacterized protein</fullName>
    </submittedName>
</protein>
<name>A0A2P2QY29_RHIMU</name>
<dbReference type="AlphaFoldDB" id="A0A2P2QY29"/>